<dbReference type="AlphaFoldDB" id="A0A2P8IHF3"/>
<dbReference type="PANTHER" id="PTHR30146:SF109">
    <property type="entry name" value="HTH-TYPE TRANSCRIPTIONAL REGULATOR GALS"/>
    <property type="match status" value="1"/>
</dbReference>
<dbReference type="Gene3D" id="3.40.50.2300">
    <property type="match status" value="2"/>
</dbReference>
<keyword evidence="7" id="KW-1185">Reference proteome</keyword>
<dbReference type="SUPFAM" id="SSF47413">
    <property type="entry name" value="lambda repressor-like DNA-binding domains"/>
    <property type="match status" value="1"/>
</dbReference>
<feature type="region of interest" description="Disordered" evidence="4">
    <location>
        <begin position="1"/>
        <end position="20"/>
    </location>
</feature>
<name>A0A2P8IHF3_SACCR</name>
<comment type="caution">
    <text evidence="6">The sequence shown here is derived from an EMBL/GenBank/DDBJ whole genome shotgun (WGS) entry which is preliminary data.</text>
</comment>
<evidence type="ECO:0000259" key="5">
    <source>
        <dbReference type="PROSITE" id="PS50932"/>
    </source>
</evidence>
<accession>A0A2P8IHF3</accession>
<dbReference type="Gene3D" id="1.10.260.40">
    <property type="entry name" value="lambda repressor-like DNA-binding domains"/>
    <property type="match status" value="1"/>
</dbReference>
<keyword evidence="3" id="KW-0804">Transcription</keyword>
<dbReference type="OrthoDB" id="4268837at2"/>
<dbReference type="InterPro" id="IPR046335">
    <property type="entry name" value="LacI/GalR-like_sensor"/>
</dbReference>
<organism evidence="6 7">
    <name type="scientific">Saccharothrix carnea</name>
    <dbReference type="NCBI Taxonomy" id="1280637"/>
    <lineage>
        <taxon>Bacteria</taxon>
        <taxon>Bacillati</taxon>
        <taxon>Actinomycetota</taxon>
        <taxon>Actinomycetes</taxon>
        <taxon>Pseudonocardiales</taxon>
        <taxon>Pseudonocardiaceae</taxon>
        <taxon>Saccharothrix</taxon>
    </lineage>
</organism>
<feature type="domain" description="HTH lacI-type" evidence="5">
    <location>
        <begin position="11"/>
        <end position="65"/>
    </location>
</feature>
<evidence type="ECO:0000256" key="1">
    <source>
        <dbReference type="ARBA" id="ARBA00023015"/>
    </source>
</evidence>
<protein>
    <submittedName>
        <fullName evidence="6">LacI family transcriptional regulator</fullName>
    </submittedName>
</protein>
<gene>
    <name evidence="6" type="ORF">B0I31_101122</name>
</gene>
<dbReference type="PROSITE" id="PS50932">
    <property type="entry name" value="HTH_LACI_2"/>
    <property type="match status" value="1"/>
</dbReference>
<evidence type="ECO:0000256" key="3">
    <source>
        <dbReference type="ARBA" id="ARBA00023163"/>
    </source>
</evidence>
<evidence type="ECO:0000313" key="6">
    <source>
        <dbReference type="EMBL" id="PSL57908.1"/>
    </source>
</evidence>
<reference evidence="6 7" key="1">
    <citation type="submission" date="2018-03" db="EMBL/GenBank/DDBJ databases">
        <title>Genomic Encyclopedia of Type Strains, Phase III (KMG-III): the genomes of soil and plant-associated and newly described type strains.</title>
        <authorList>
            <person name="Whitman W."/>
        </authorList>
    </citation>
    <scope>NUCLEOTIDE SEQUENCE [LARGE SCALE GENOMIC DNA]</scope>
    <source>
        <strain evidence="6 7">CGMCC 4.7097</strain>
    </source>
</reference>
<proteinExistence type="predicted"/>
<dbReference type="SUPFAM" id="SSF53822">
    <property type="entry name" value="Periplasmic binding protein-like I"/>
    <property type="match status" value="1"/>
</dbReference>
<dbReference type="GO" id="GO:0003700">
    <property type="term" value="F:DNA-binding transcription factor activity"/>
    <property type="evidence" value="ECO:0007669"/>
    <property type="project" value="TreeGrafter"/>
</dbReference>
<evidence type="ECO:0000313" key="7">
    <source>
        <dbReference type="Proteomes" id="UP000241118"/>
    </source>
</evidence>
<dbReference type="CDD" id="cd01392">
    <property type="entry name" value="HTH_LacI"/>
    <property type="match status" value="1"/>
</dbReference>
<dbReference type="PRINTS" id="PR00036">
    <property type="entry name" value="HTHLACI"/>
</dbReference>
<dbReference type="CDD" id="cd06267">
    <property type="entry name" value="PBP1_LacI_sugar_binding-like"/>
    <property type="match status" value="1"/>
</dbReference>
<keyword evidence="2" id="KW-0238">DNA-binding</keyword>
<keyword evidence="1" id="KW-0805">Transcription regulation</keyword>
<dbReference type="PANTHER" id="PTHR30146">
    <property type="entry name" value="LACI-RELATED TRANSCRIPTIONAL REPRESSOR"/>
    <property type="match status" value="1"/>
</dbReference>
<dbReference type="InterPro" id="IPR010982">
    <property type="entry name" value="Lambda_DNA-bd_dom_sf"/>
</dbReference>
<sequence length="343" mass="36725">MSVQSHSGARPTLEDVAAKAGVSRATASRVLNASPRVSPEAHEAVTAAVMELGYQPNQAARALVTRRSGAVAVVFSEPEPKIFDDPHFAWLIRSAARSLADADVQMVLMLVHSPQDQARAERFLAGGHVDGALLFAPHKGDQLPTVARKLPLPVVYAGRPWGSLRGIHTVDHDNEGGGLLATEHLISLGRKKIVSVTGPLDEHSAMDRLAGWRTAVGADDETTALMTADGGFSREGGRKAMEALLARVPDLDAAFVASDHMAAGVLDALREAGKRVPEDVAIVGFDDHPMIAPHTTPSLTSVRQDTSAQVRHMVTHLLRLLRGESIRARREVLPTVLVRRESS</sequence>
<dbReference type="Pfam" id="PF13377">
    <property type="entry name" value="Peripla_BP_3"/>
    <property type="match status" value="1"/>
</dbReference>
<dbReference type="GO" id="GO:0000976">
    <property type="term" value="F:transcription cis-regulatory region binding"/>
    <property type="evidence" value="ECO:0007669"/>
    <property type="project" value="TreeGrafter"/>
</dbReference>
<evidence type="ECO:0000256" key="4">
    <source>
        <dbReference type="SAM" id="MobiDB-lite"/>
    </source>
</evidence>
<dbReference type="EMBL" id="PYAX01000001">
    <property type="protein sequence ID" value="PSL57908.1"/>
    <property type="molecule type" value="Genomic_DNA"/>
</dbReference>
<evidence type="ECO:0000256" key="2">
    <source>
        <dbReference type="ARBA" id="ARBA00023125"/>
    </source>
</evidence>
<dbReference type="InterPro" id="IPR000843">
    <property type="entry name" value="HTH_LacI"/>
</dbReference>
<dbReference type="SMART" id="SM00354">
    <property type="entry name" value="HTH_LACI"/>
    <property type="match status" value="1"/>
</dbReference>
<dbReference type="PROSITE" id="PS00356">
    <property type="entry name" value="HTH_LACI_1"/>
    <property type="match status" value="1"/>
</dbReference>
<dbReference type="Pfam" id="PF00356">
    <property type="entry name" value="LacI"/>
    <property type="match status" value="1"/>
</dbReference>
<dbReference type="InterPro" id="IPR028082">
    <property type="entry name" value="Peripla_BP_I"/>
</dbReference>
<dbReference type="Proteomes" id="UP000241118">
    <property type="component" value="Unassembled WGS sequence"/>
</dbReference>